<reference evidence="8" key="2">
    <citation type="submission" date="2017-05" db="UniProtKB">
        <authorList>
            <consortium name="EnsemblMetazoa"/>
        </authorList>
    </citation>
    <scope>IDENTIFICATION</scope>
</reference>
<accession>A0A1X7VEU5</accession>
<evidence type="ECO:0000313" key="8">
    <source>
        <dbReference type="EnsemblMetazoa" id="Aqu2.1.38551_001"/>
    </source>
</evidence>
<dbReference type="InterPro" id="IPR007593">
    <property type="entry name" value="CD225/Dispanin_fam"/>
</dbReference>
<dbReference type="InParanoid" id="A0A1X7VEU5"/>
<proteinExistence type="inferred from homology"/>
<feature type="transmembrane region" description="Helical" evidence="7">
    <location>
        <begin position="65"/>
        <end position="87"/>
    </location>
</feature>
<evidence type="ECO:0000256" key="1">
    <source>
        <dbReference type="ARBA" id="ARBA00004370"/>
    </source>
</evidence>
<keyword evidence="3 7" id="KW-0812">Transmembrane</keyword>
<keyword evidence="4 7" id="KW-1133">Transmembrane helix</keyword>
<organism evidence="8">
    <name type="scientific">Amphimedon queenslandica</name>
    <name type="common">Sponge</name>
    <dbReference type="NCBI Taxonomy" id="400682"/>
    <lineage>
        <taxon>Eukaryota</taxon>
        <taxon>Metazoa</taxon>
        <taxon>Porifera</taxon>
        <taxon>Demospongiae</taxon>
        <taxon>Heteroscleromorpha</taxon>
        <taxon>Haplosclerida</taxon>
        <taxon>Niphatidae</taxon>
        <taxon>Amphimedon</taxon>
    </lineage>
</organism>
<protein>
    <submittedName>
        <fullName evidence="8">Uncharacterized protein</fullName>
    </submittedName>
</protein>
<comment type="subcellular location">
    <subcellularLocation>
        <location evidence="1">Membrane</location>
    </subcellularLocation>
</comment>
<evidence type="ECO:0000256" key="6">
    <source>
        <dbReference type="SAM" id="MobiDB-lite"/>
    </source>
</evidence>
<feature type="transmembrane region" description="Helical" evidence="7">
    <location>
        <begin position="108"/>
        <end position="134"/>
    </location>
</feature>
<evidence type="ECO:0000313" key="9">
    <source>
        <dbReference type="Proteomes" id="UP000007879"/>
    </source>
</evidence>
<evidence type="ECO:0000256" key="3">
    <source>
        <dbReference type="ARBA" id="ARBA00022692"/>
    </source>
</evidence>
<dbReference type="KEGG" id="aqu:100635221"/>
<dbReference type="PANTHER" id="PTHR14948">
    <property type="entry name" value="NG5"/>
    <property type="match status" value="1"/>
</dbReference>
<keyword evidence="9" id="KW-1185">Reference proteome</keyword>
<evidence type="ECO:0000256" key="7">
    <source>
        <dbReference type="SAM" id="Phobius"/>
    </source>
</evidence>
<dbReference type="AlphaFoldDB" id="A0A1X7VEU5"/>
<dbReference type="Proteomes" id="UP000007879">
    <property type="component" value="Unassembled WGS sequence"/>
</dbReference>
<feature type="region of interest" description="Disordered" evidence="6">
    <location>
        <begin position="1"/>
        <end position="56"/>
    </location>
</feature>
<reference evidence="9" key="1">
    <citation type="journal article" date="2010" name="Nature">
        <title>The Amphimedon queenslandica genome and the evolution of animal complexity.</title>
        <authorList>
            <person name="Srivastava M."/>
            <person name="Simakov O."/>
            <person name="Chapman J."/>
            <person name="Fahey B."/>
            <person name="Gauthier M.E."/>
            <person name="Mitros T."/>
            <person name="Richards G.S."/>
            <person name="Conaco C."/>
            <person name="Dacre M."/>
            <person name="Hellsten U."/>
            <person name="Larroux C."/>
            <person name="Putnam N.H."/>
            <person name="Stanke M."/>
            <person name="Adamska M."/>
            <person name="Darling A."/>
            <person name="Degnan S.M."/>
            <person name="Oakley T.H."/>
            <person name="Plachetzki D.C."/>
            <person name="Zhai Y."/>
            <person name="Adamski M."/>
            <person name="Calcino A."/>
            <person name="Cummins S.F."/>
            <person name="Goodstein D.M."/>
            <person name="Harris C."/>
            <person name="Jackson D.J."/>
            <person name="Leys S.P."/>
            <person name="Shu S."/>
            <person name="Woodcroft B.J."/>
            <person name="Vervoort M."/>
            <person name="Kosik K.S."/>
            <person name="Manning G."/>
            <person name="Degnan B.M."/>
            <person name="Rokhsar D.S."/>
        </authorList>
    </citation>
    <scope>NUCLEOTIDE SEQUENCE [LARGE SCALE GENOMIC DNA]</scope>
</reference>
<dbReference type="EnsemblMetazoa" id="Aqu2.1.38551_001">
    <property type="protein sequence ID" value="Aqu2.1.38551_001"/>
    <property type="gene ID" value="Aqu2.1.38551"/>
</dbReference>
<dbReference type="EnsemblMetazoa" id="XM_003384469.3">
    <property type="protein sequence ID" value="XP_003384517.1"/>
    <property type="gene ID" value="LOC100635221"/>
</dbReference>
<evidence type="ECO:0000256" key="5">
    <source>
        <dbReference type="ARBA" id="ARBA00023136"/>
    </source>
</evidence>
<evidence type="ECO:0000256" key="2">
    <source>
        <dbReference type="ARBA" id="ARBA00006843"/>
    </source>
</evidence>
<evidence type="ECO:0000256" key="4">
    <source>
        <dbReference type="ARBA" id="ARBA00022989"/>
    </source>
</evidence>
<dbReference type="InterPro" id="IPR051423">
    <property type="entry name" value="CD225/Dispanin"/>
</dbReference>
<gene>
    <name evidence="8" type="primary">100635221</name>
</gene>
<name>A0A1X7VEU5_AMPQE</name>
<comment type="similarity">
    <text evidence="2">Belongs to the CD225/Dispanin family.</text>
</comment>
<dbReference type="PANTHER" id="PTHR14948:SF25">
    <property type="entry name" value="DUF4190 DOMAIN-CONTAINING PROTEIN"/>
    <property type="match status" value="1"/>
</dbReference>
<sequence length="149" mass="16785">MSTNDDSTPFEREREPLLQPETPPPSYHSLNCGGKPPPTYQQSHRPKNNYIGPPPIRGPSSHQTLVAIVYFCCFLSPTTWLALYYSARVQENNENGNVLAASKASRKTCLWSSITLVIGWIIFLFIVAVGTFVLTCYKLHKTCELFKSF</sequence>
<dbReference type="GO" id="GO:0016020">
    <property type="term" value="C:membrane"/>
    <property type="evidence" value="ECO:0007669"/>
    <property type="project" value="UniProtKB-SubCell"/>
</dbReference>
<keyword evidence="5 7" id="KW-0472">Membrane</keyword>
<dbReference type="Pfam" id="PF04505">
    <property type="entry name" value="CD225"/>
    <property type="match status" value="1"/>
</dbReference>